<name>A0A5C2HF65_9BACT</name>
<proteinExistence type="predicted"/>
<gene>
    <name evidence="1" type="ORF">APORC_1472</name>
</gene>
<protein>
    <submittedName>
        <fullName evidence="1">Uncharacterized protein</fullName>
    </submittedName>
</protein>
<sequence>MNRKYKNKFPFNIYENMIIEQNGEELNKEELEYLLKFSEPINYVNSSTELYNYCLFLLSKYPKFIINFLSFRKAKKILNNSNAPDSIKKLYKQIAHITIVSAMSKSR</sequence>
<organism evidence="1 2">
    <name type="scientific">Arcobacter porcinus</name>
    <dbReference type="NCBI Taxonomy" id="1935204"/>
    <lineage>
        <taxon>Bacteria</taxon>
        <taxon>Pseudomonadati</taxon>
        <taxon>Campylobacterota</taxon>
        <taxon>Epsilonproteobacteria</taxon>
        <taxon>Campylobacterales</taxon>
        <taxon>Arcobacteraceae</taxon>
        <taxon>Arcobacter</taxon>
    </lineage>
</organism>
<dbReference type="Proteomes" id="UP000322644">
    <property type="component" value="Chromosome"/>
</dbReference>
<dbReference type="RefSeq" id="WP_066387957.1">
    <property type="nucleotide sequence ID" value="NZ_CP036246.2"/>
</dbReference>
<reference evidence="1 2" key="1">
    <citation type="submission" date="2019-09" db="EMBL/GenBank/DDBJ databases">
        <title>Complete genome sequencing of four Arcobacter species reveals a diverse suite of mobile elements.</title>
        <authorList>
            <person name="Miller W.G."/>
            <person name="Yee E."/>
            <person name="Bono J.L."/>
        </authorList>
    </citation>
    <scope>NUCLEOTIDE SEQUENCE [LARGE SCALE GENOMIC DNA]</scope>
    <source>
        <strain evidence="1 2">CCUG 56899</strain>
    </source>
</reference>
<accession>A0A5C2HF65</accession>
<dbReference type="KEGG" id="apoc:APORC_1472"/>
<reference evidence="1 2" key="2">
    <citation type="submission" date="2019-09" db="EMBL/GenBank/DDBJ databases">
        <title>Taxonomic note: a critical rebuttal of the proposed division of the genus Arcobacter into six genera, emended descriptions of Arcobacter anaerophilus and the genus Arcobacter, and an assessment of genus-level boundaries for Epsilonproteobacteria using in silico genomic comparator tools.</title>
        <authorList>
            <person name="On S.L.W."/>
            <person name="Miller W.G."/>
            <person name="Biggs P."/>
            <person name="Cornelius A."/>
            <person name="Vandamme P."/>
        </authorList>
    </citation>
    <scope>NUCLEOTIDE SEQUENCE [LARGE SCALE GENOMIC DNA]</scope>
    <source>
        <strain evidence="1 2">CCUG 56899</strain>
    </source>
</reference>
<evidence type="ECO:0000313" key="2">
    <source>
        <dbReference type="Proteomes" id="UP000322644"/>
    </source>
</evidence>
<dbReference type="EMBL" id="CP036246">
    <property type="protein sequence ID" value="QEP41055.1"/>
    <property type="molecule type" value="Genomic_DNA"/>
</dbReference>
<dbReference type="AlphaFoldDB" id="A0A5C2HF65"/>
<evidence type="ECO:0000313" key="1">
    <source>
        <dbReference type="EMBL" id="QEP41055.1"/>
    </source>
</evidence>